<feature type="transmembrane region" description="Helical" evidence="1">
    <location>
        <begin position="74"/>
        <end position="92"/>
    </location>
</feature>
<dbReference type="InterPro" id="IPR008535">
    <property type="entry name" value="DUF817"/>
</dbReference>
<dbReference type="Pfam" id="PF05675">
    <property type="entry name" value="DUF817"/>
    <property type="match status" value="1"/>
</dbReference>
<proteinExistence type="predicted"/>
<accession>A0A0L8C3S6</accession>
<keyword evidence="1" id="KW-0812">Transmembrane</keyword>
<evidence type="ECO:0000313" key="2">
    <source>
        <dbReference type="EMBL" id="KOF21458.1"/>
    </source>
</evidence>
<dbReference type="PATRIC" id="fig|106592.7.peg.2898"/>
<dbReference type="OrthoDB" id="1550598at2"/>
<feature type="transmembrane region" description="Helical" evidence="1">
    <location>
        <begin position="104"/>
        <end position="126"/>
    </location>
</feature>
<evidence type="ECO:0000313" key="3">
    <source>
        <dbReference type="Proteomes" id="UP000037425"/>
    </source>
</evidence>
<keyword evidence="1" id="KW-1133">Transmembrane helix</keyword>
<name>A0A0L8C3S6_ENSAD</name>
<evidence type="ECO:0000256" key="1">
    <source>
        <dbReference type="SAM" id="Phobius"/>
    </source>
</evidence>
<protein>
    <submittedName>
        <fullName evidence="2">Membrane protein</fullName>
    </submittedName>
</protein>
<sequence>MARRSDDRRFTSLEARIDAAAHRLLDRLPDSGLLGGLTELLVFGIKQAFACLFGGALLALMIATKLFWPDEIGLARYDFLFLAALGIQLLMLACKLETIAEAKVILIFHIVGTLMEIFKTSVGSWIYPEPSFFRIGGVPLFSGFMYAAVGSYLARVTRILELHYTHYPPRSATVLLALAIYANFFTHHFVFDLRYLLFAIIAILFWRTTVHYRVFRFRHRMPLVIGFLLIALFIWFAENIGTWSRAWIYPSQHAGWTPVSLHKLGAWYLLMILSFVLVTLVHRPRPLPAVLQPRSAGNLHAATGDGGAIVGEAPQISR</sequence>
<feature type="transmembrane region" description="Helical" evidence="1">
    <location>
        <begin position="222"/>
        <end position="244"/>
    </location>
</feature>
<dbReference type="AlphaFoldDB" id="A0A0L8C3S6"/>
<feature type="transmembrane region" description="Helical" evidence="1">
    <location>
        <begin position="132"/>
        <end position="153"/>
    </location>
</feature>
<feature type="transmembrane region" description="Helical" evidence="1">
    <location>
        <begin position="173"/>
        <end position="190"/>
    </location>
</feature>
<feature type="transmembrane region" description="Helical" evidence="1">
    <location>
        <begin position="196"/>
        <end position="215"/>
    </location>
</feature>
<reference evidence="3" key="1">
    <citation type="submission" date="2015-07" db="EMBL/GenBank/DDBJ databases">
        <title>Whole genome sequence of an Ensifer adhaerens strain isolated from a cave pool in the Wind Cave National Park.</title>
        <authorList>
            <person name="Eng W.W.H."/>
            <person name="Gan H.M."/>
            <person name="Barton H.A."/>
            <person name="Savka M.A."/>
        </authorList>
    </citation>
    <scope>NUCLEOTIDE SEQUENCE [LARGE SCALE GENOMIC DNA]</scope>
    <source>
        <strain evidence="3">SD006</strain>
    </source>
</reference>
<keyword evidence="1" id="KW-0472">Membrane</keyword>
<dbReference type="RefSeq" id="WP_053248390.1">
    <property type="nucleotide sequence ID" value="NZ_LGAP01000002.1"/>
</dbReference>
<organism evidence="2 3">
    <name type="scientific">Ensifer adhaerens</name>
    <name type="common">Sinorhizobium morelense</name>
    <dbReference type="NCBI Taxonomy" id="106592"/>
    <lineage>
        <taxon>Bacteria</taxon>
        <taxon>Pseudomonadati</taxon>
        <taxon>Pseudomonadota</taxon>
        <taxon>Alphaproteobacteria</taxon>
        <taxon>Hyphomicrobiales</taxon>
        <taxon>Rhizobiaceae</taxon>
        <taxon>Sinorhizobium/Ensifer group</taxon>
        <taxon>Ensifer</taxon>
    </lineage>
</organism>
<dbReference type="EMBL" id="LGAP01000002">
    <property type="protein sequence ID" value="KOF21458.1"/>
    <property type="molecule type" value="Genomic_DNA"/>
</dbReference>
<comment type="caution">
    <text evidence="2">The sequence shown here is derived from an EMBL/GenBank/DDBJ whole genome shotgun (WGS) entry which is preliminary data.</text>
</comment>
<feature type="transmembrane region" description="Helical" evidence="1">
    <location>
        <begin position="264"/>
        <end position="281"/>
    </location>
</feature>
<feature type="transmembrane region" description="Helical" evidence="1">
    <location>
        <begin position="48"/>
        <end position="68"/>
    </location>
</feature>
<gene>
    <name evidence="2" type="ORF">AC244_06280</name>
</gene>
<dbReference type="Proteomes" id="UP000037425">
    <property type="component" value="Unassembled WGS sequence"/>
</dbReference>